<dbReference type="Proteomes" id="UP001227268">
    <property type="component" value="Unassembled WGS sequence"/>
</dbReference>
<gene>
    <name evidence="1" type="ORF">QFC21_002306</name>
</gene>
<accession>A0ACC2VXX4</accession>
<dbReference type="EMBL" id="JASBWT010000006">
    <property type="protein sequence ID" value="KAJ9103844.1"/>
    <property type="molecule type" value="Genomic_DNA"/>
</dbReference>
<protein>
    <submittedName>
        <fullName evidence="1">Uncharacterized protein</fullName>
    </submittedName>
</protein>
<evidence type="ECO:0000313" key="1">
    <source>
        <dbReference type="EMBL" id="KAJ9103844.1"/>
    </source>
</evidence>
<name>A0ACC2VXX4_9TREE</name>
<reference evidence="1" key="1">
    <citation type="submission" date="2023-04" db="EMBL/GenBank/DDBJ databases">
        <title>Draft Genome sequencing of Naganishia species isolated from polar environments using Oxford Nanopore Technology.</title>
        <authorList>
            <person name="Leo P."/>
            <person name="Venkateswaran K."/>
        </authorList>
    </citation>
    <scope>NUCLEOTIDE SEQUENCE</scope>
    <source>
        <strain evidence="1">MNA-CCFEE 5423</strain>
    </source>
</reference>
<keyword evidence="2" id="KW-1185">Reference proteome</keyword>
<sequence length="481" mass="52164">MDVTTTLEQPSLIQTSKFSRISLWSPLPATPNQPLRIRVEHIEWPRHTSLENPSVISLQCVSTFPERYFPGFVGRSDADGGIREKREVLFNKEFLIDSGTIPLSSPHRNGKGASGIVGAFAPLVCDCKCHSRHQRNFHRADDVIEERYTRGDATKATEGLSLASSQEQGCRHCGTASTSDSLRHRRSVAASLCPPSFSVAHDVVEREAVSSSTSASLVDKVTHIPPRPNDIGNTAGQHPAAPHDPPLSSTLDSRPHAFAGSRRPKTFLPSVLPVDWESQRDAGIGLFGGFHIAIPSCFEDGKDILPTFQDTVQLDGRSGSVRCQVKSRAGSKTTPNIDQVIFRLVRTMTVLPPPGTTDTLHLPPAAGGNEQVIVFQSPNILKLPYHVETMVVASPTRQVNSETQGPVLRITVPPPSPPPPRHWPTAEQSVPSSPPVPLPLDDAEKLALLLYCATDAQIEDLDVGFVEESGSLRADMEGGMD</sequence>
<evidence type="ECO:0000313" key="2">
    <source>
        <dbReference type="Proteomes" id="UP001227268"/>
    </source>
</evidence>
<proteinExistence type="predicted"/>
<comment type="caution">
    <text evidence="1">The sequence shown here is derived from an EMBL/GenBank/DDBJ whole genome shotgun (WGS) entry which is preliminary data.</text>
</comment>
<organism evidence="1 2">
    <name type="scientific">Naganishia friedmannii</name>
    <dbReference type="NCBI Taxonomy" id="89922"/>
    <lineage>
        <taxon>Eukaryota</taxon>
        <taxon>Fungi</taxon>
        <taxon>Dikarya</taxon>
        <taxon>Basidiomycota</taxon>
        <taxon>Agaricomycotina</taxon>
        <taxon>Tremellomycetes</taxon>
        <taxon>Filobasidiales</taxon>
        <taxon>Filobasidiaceae</taxon>
        <taxon>Naganishia</taxon>
    </lineage>
</organism>